<dbReference type="InterPro" id="IPR036702">
    <property type="entry name" value="ComB-like_sf"/>
</dbReference>
<sequence length="266" mass="29776">MEGILLYVSVYSTHQDISKKELQNKVVVVIDTLRATSTIVTALAQGCHQIFPVSTFNEAKILSSSWPKQDIILGGEYKGYRFAQFLFGNSPCEYTKEVVQGKTLFLVTTNGTVALQKATSATKVIVASLLNGRAVADYLAHLDPAQVVFVCAGTQGQFCLEDTITAGKIIYHLSEKEEVEGDELAIAALQLYQLNRYQLMDLMKLTDHGQRLIEQGFEKDLAYCLREDIFPLLPHLTFSRIRLMEQRVITGMNDKVLHKHSSRQTS</sequence>
<accession>A0A6I0F2V6</accession>
<comment type="similarity">
    <text evidence="2 8">Belongs to the ComB family.</text>
</comment>
<keyword evidence="10" id="KW-1185">Reference proteome</keyword>
<dbReference type="Proteomes" id="UP000468766">
    <property type="component" value="Unassembled WGS sequence"/>
</dbReference>
<dbReference type="SUPFAM" id="SSF142823">
    <property type="entry name" value="ComB-like"/>
    <property type="match status" value="1"/>
</dbReference>
<dbReference type="GO" id="GO:0050545">
    <property type="term" value="F:sulfopyruvate decarboxylase activity"/>
    <property type="evidence" value="ECO:0007669"/>
    <property type="project" value="TreeGrafter"/>
</dbReference>
<proteinExistence type="inferred from homology"/>
<reference evidence="9 10" key="1">
    <citation type="submission" date="2019-10" db="EMBL/GenBank/DDBJ databases">
        <title>Whole-genome sequence of the extremophile Heliorestis acidaminivorans DSM 24790.</title>
        <authorList>
            <person name="Kyndt J.A."/>
            <person name="Meyer T.E."/>
        </authorList>
    </citation>
    <scope>NUCLEOTIDE SEQUENCE [LARGE SCALE GENOMIC DNA]</scope>
    <source>
        <strain evidence="9 10">DSM 24790</strain>
    </source>
</reference>
<keyword evidence="6 8" id="KW-0460">Magnesium</keyword>
<evidence type="ECO:0000256" key="1">
    <source>
        <dbReference type="ARBA" id="ARBA00001946"/>
    </source>
</evidence>
<dbReference type="GO" id="GO:0050532">
    <property type="term" value="F:2-phosphosulfolactate phosphatase activity"/>
    <property type="evidence" value="ECO:0007669"/>
    <property type="project" value="UniProtKB-UniRule"/>
</dbReference>
<evidence type="ECO:0000256" key="6">
    <source>
        <dbReference type="ARBA" id="ARBA00022842"/>
    </source>
</evidence>
<evidence type="ECO:0000256" key="8">
    <source>
        <dbReference type="HAMAP-Rule" id="MF_00490"/>
    </source>
</evidence>
<dbReference type="HAMAP" id="MF_00490">
    <property type="entry name" value="ComB"/>
    <property type="match status" value="1"/>
</dbReference>
<comment type="catalytic activity">
    <reaction evidence="7 8">
        <text>(2R)-O-phospho-3-sulfolactate + H2O = (2R)-3-sulfolactate + phosphate</text>
        <dbReference type="Rhea" id="RHEA:23416"/>
        <dbReference type="ChEBI" id="CHEBI:15377"/>
        <dbReference type="ChEBI" id="CHEBI:15597"/>
        <dbReference type="ChEBI" id="CHEBI:43474"/>
        <dbReference type="ChEBI" id="CHEBI:58738"/>
        <dbReference type="EC" id="3.1.3.71"/>
    </reaction>
</comment>
<evidence type="ECO:0000256" key="5">
    <source>
        <dbReference type="ARBA" id="ARBA00022801"/>
    </source>
</evidence>
<dbReference type="Gene3D" id="3.90.1560.10">
    <property type="entry name" value="ComB-like"/>
    <property type="match status" value="1"/>
</dbReference>
<evidence type="ECO:0000256" key="3">
    <source>
        <dbReference type="ARBA" id="ARBA00012953"/>
    </source>
</evidence>
<dbReference type="PANTHER" id="PTHR37311">
    <property type="entry name" value="2-PHOSPHOSULFOLACTATE PHOSPHATASE-RELATED"/>
    <property type="match status" value="1"/>
</dbReference>
<dbReference type="FunFam" id="3.90.1560.10:FF:000001">
    <property type="entry name" value="Probable 2-phosphosulfolactate phosphatase"/>
    <property type="match status" value="1"/>
</dbReference>
<evidence type="ECO:0000256" key="7">
    <source>
        <dbReference type="ARBA" id="ARBA00033711"/>
    </source>
</evidence>
<dbReference type="Pfam" id="PF04029">
    <property type="entry name" value="2-ph_phosp"/>
    <property type="match status" value="1"/>
</dbReference>
<protein>
    <recommendedName>
        <fullName evidence="4 8">Probable 2-phosphosulfolactate phosphatase</fullName>
        <ecNumber evidence="3 8">3.1.3.71</ecNumber>
    </recommendedName>
</protein>
<dbReference type="GO" id="GO:0000287">
    <property type="term" value="F:magnesium ion binding"/>
    <property type="evidence" value="ECO:0007669"/>
    <property type="project" value="UniProtKB-UniRule"/>
</dbReference>
<evidence type="ECO:0000313" key="9">
    <source>
        <dbReference type="EMBL" id="KAB2953890.1"/>
    </source>
</evidence>
<dbReference type="OrthoDB" id="4913at2"/>
<dbReference type="InterPro" id="IPR005238">
    <property type="entry name" value="ComB-like"/>
</dbReference>
<name>A0A6I0F2V6_9FIRM</name>
<dbReference type="AlphaFoldDB" id="A0A6I0F2V6"/>
<evidence type="ECO:0000313" key="10">
    <source>
        <dbReference type="Proteomes" id="UP000468766"/>
    </source>
</evidence>
<gene>
    <name evidence="8" type="primary">comB</name>
    <name evidence="9" type="ORF">F9B85_04585</name>
</gene>
<evidence type="ECO:0000256" key="4">
    <source>
        <dbReference type="ARBA" id="ARBA00021948"/>
    </source>
</evidence>
<dbReference type="EC" id="3.1.3.71" evidence="3 8"/>
<organism evidence="9 10">
    <name type="scientific">Heliorestis acidaminivorans</name>
    <dbReference type="NCBI Taxonomy" id="553427"/>
    <lineage>
        <taxon>Bacteria</taxon>
        <taxon>Bacillati</taxon>
        <taxon>Bacillota</taxon>
        <taxon>Clostridia</taxon>
        <taxon>Eubacteriales</taxon>
        <taxon>Heliobacteriaceae</taxon>
        <taxon>Heliorestis</taxon>
    </lineage>
</organism>
<comment type="caution">
    <text evidence="9">The sequence shown here is derived from an EMBL/GenBank/DDBJ whole genome shotgun (WGS) entry which is preliminary data.</text>
</comment>
<dbReference type="EMBL" id="WBXO01000002">
    <property type="protein sequence ID" value="KAB2953890.1"/>
    <property type="molecule type" value="Genomic_DNA"/>
</dbReference>
<dbReference type="PANTHER" id="PTHR37311:SF1">
    <property type="entry name" value="2-PHOSPHOSULFOLACTATE PHOSPHATASE-RELATED"/>
    <property type="match status" value="1"/>
</dbReference>
<evidence type="ECO:0000256" key="2">
    <source>
        <dbReference type="ARBA" id="ARBA00009997"/>
    </source>
</evidence>
<comment type="cofactor">
    <cofactor evidence="1 8">
        <name>Mg(2+)</name>
        <dbReference type="ChEBI" id="CHEBI:18420"/>
    </cofactor>
</comment>
<keyword evidence="5 8" id="KW-0378">Hydrolase</keyword>